<dbReference type="Proteomes" id="UP001218218">
    <property type="component" value="Unassembled WGS sequence"/>
</dbReference>
<feature type="compositionally biased region" description="Pro residues" evidence="1">
    <location>
        <begin position="32"/>
        <end position="47"/>
    </location>
</feature>
<feature type="compositionally biased region" description="Polar residues" evidence="1">
    <location>
        <begin position="258"/>
        <end position="267"/>
    </location>
</feature>
<feature type="region of interest" description="Disordered" evidence="1">
    <location>
        <begin position="1"/>
        <end position="65"/>
    </location>
</feature>
<feature type="compositionally biased region" description="Polar residues" evidence="1">
    <location>
        <begin position="17"/>
        <end position="26"/>
    </location>
</feature>
<evidence type="ECO:0000256" key="1">
    <source>
        <dbReference type="SAM" id="MobiDB-lite"/>
    </source>
</evidence>
<dbReference type="AlphaFoldDB" id="A0AAD7EM55"/>
<evidence type="ECO:0000313" key="2">
    <source>
        <dbReference type="EMBL" id="KAJ7337396.1"/>
    </source>
</evidence>
<keyword evidence="3" id="KW-1185">Reference proteome</keyword>
<organism evidence="2 3">
    <name type="scientific">Mycena albidolilacea</name>
    <dbReference type="NCBI Taxonomy" id="1033008"/>
    <lineage>
        <taxon>Eukaryota</taxon>
        <taxon>Fungi</taxon>
        <taxon>Dikarya</taxon>
        <taxon>Basidiomycota</taxon>
        <taxon>Agaricomycotina</taxon>
        <taxon>Agaricomycetes</taxon>
        <taxon>Agaricomycetidae</taxon>
        <taxon>Agaricales</taxon>
        <taxon>Marasmiineae</taxon>
        <taxon>Mycenaceae</taxon>
        <taxon>Mycena</taxon>
    </lineage>
</organism>
<accession>A0AAD7EM55</accession>
<evidence type="ECO:0000313" key="3">
    <source>
        <dbReference type="Proteomes" id="UP001218218"/>
    </source>
</evidence>
<feature type="region of interest" description="Disordered" evidence="1">
    <location>
        <begin position="246"/>
        <end position="267"/>
    </location>
</feature>
<gene>
    <name evidence="2" type="ORF">DFH08DRAFT_812749</name>
</gene>
<protein>
    <submittedName>
        <fullName evidence="2">Uncharacterized protein</fullName>
    </submittedName>
</protein>
<sequence>MLSGPPSAFVDPYQHGMRSNYNSQGSQMQQPLQPPTYPPPNYPPPNHPSSFAPPQQQTNSGPMASLQPIHNAAEREVPHAQSPDTLLKYPTGSLHREVISVSVFLPHHPALYACHPAAAARNPEEGLEEHEEERWEWLKERARKFREAAEIMEKQAEGGISLWMSSSISRHDDRAAHRPRVTCVHASEAKDSKRETRELGAVSRWIRGNGKSPVAAHFRLVLRMGRWNIKPVTRNGVNYNVWEHEGEHDTHERPPGGSLSQSEQAQLDDQVCRRQTATVHQLQTGDTGLGSVPLADISATLANPRSARYHMPFMDSLIKEAVEAWIADFAEGPEAGHHGFVTDGDMSFFRHGPLLATSVFSGGFTKWAPVLCSNVPPFGTAK</sequence>
<name>A0AAD7EM55_9AGAR</name>
<proteinExistence type="predicted"/>
<comment type="caution">
    <text evidence="2">The sequence shown here is derived from an EMBL/GenBank/DDBJ whole genome shotgun (WGS) entry which is preliminary data.</text>
</comment>
<dbReference type="EMBL" id="JARIHO010000029">
    <property type="protein sequence ID" value="KAJ7337396.1"/>
    <property type="molecule type" value="Genomic_DNA"/>
</dbReference>
<reference evidence="2" key="1">
    <citation type="submission" date="2023-03" db="EMBL/GenBank/DDBJ databases">
        <title>Massive genome expansion in bonnet fungi (Mycena s.s.) driven by repeated elements and novel gene families across ecological guilds.</title>
        <authorList>
            <consortium name="Lawrence Berkeley National Laboratory"/>
            <person name="Harder C.B."/>
            <person name="Miyauchi S."/>
            <person name="Viragh M."/>
            <person name="Kuo A."/>
            <person name="Thoen E."/>
            <person name="Andreopoulos B."/>
            <person name="Lu D."/>
            <person name="Skrede I."/>
            <person name="Drula E."/>
            <person name="Henrissat B."/>
            <person name="Morin E."/>
            <person name="Kohler A."/>
            <person name="Barry K."/>
            <person name="LaButti K."/>
            <person name="Morin E."/>
            <person name="Salamov A."/>
            <person name="Lipzen A."/>
            <person name="Mereny Z."/>
            <person name="Hegedus B."/>
            <person name="Baldrian P."/>
            <person name="Stursova M."/>
            <person name="Weitz H."/>
            <person name="Taylor A."/>
            <person name="Grigoriev I.V."/>
            <person name="Nagy L.G."/>
            <person name="Martin F."/>
            <person name="Kauserud H."/>
        </authorList>
    </citation>
    <scope>NUCLEOTIDE SEQUENCE</scope>
    <source>
        <strain evidence="2">CBHHK002</strain>
    </source>
</reference>